<dbReference type="InterPro" id="IPR011611">
    <property type="entry name" value="PfkB_dom"/>
</dbReference>
<dbReference type="RefSeq" id="WP_341411276.1">
    <property type="nucleotide sequence ID" value="NZ_JBBUTH010000008.1"/>
</dbReference>
<dbReference type="SUPFAM" id="SSF53613">
    <property type="entry name" value="Ribokinase-like"/>
    <property type="match status" value="1"/>
</dbReference>
<dbReference type="InterPro" id="IPR050306">
    <property type="entry name" value="PfkB_Carbo_kinase"/>
</dbReference>
<evidence type="ECO:0000313" key="5">
    <source>
        <dbReference type="EMBL" id="MEK8051574.1"/>
    </source>
</evidence>
<evidence type="ECO:0000256" key="3">
    <source>
        <dbReference type="ARBA" id="ARBA00022777"/>
    </source>
</evidence>
<dbReference type="PANTHER" id="PTHR43085:SF15">
    <property type="entry name" value="2-DEHYDRO-3-DEOXYGLUCONOKINASE"/>
    <property type="match status" value="1"/>
</dbReference>
<name>A0ABU9CLH6_9BURK</name>
<protein>
    <submittedName>
        <fullName evidence="5">Sugar kinase</fullName>
    </submittedName>
</protein>
<dbReference type="Pfam" id="PF00294">
    <property type="entry name" value="PfkB"/>
    <property type="match status" value="1"/>
</dbReference>
<evidence type="ECO:0000256" key="2">
    <source>
        <dbReference type="ARBA" id="ARBA00022679"/>
    </source>
</evidence>
<proteinExistence type="inferred from homology"/>
<dbReference type="Proteomes" id="UP001365405">
    <property type="component" value="Unassembled WGS sequence"/>
</dbReference>
<sequence>MSDALYDIVAIGEGLIEFNQRDPARPEFHRGHGGDTSNAVIAAARLGARCAYISQVGDDTFGHELLALWQREKVDTEGVRVVAGGQTGLYFVTHGDGGHQFSYRRQNSPATQLTPGHLPRALLARTRWLHVSGISMAISGTACDTVLDAVALARAEGAQVSFDLNHRPRLWSGARALAMARAVLQQCDLFLPSLDEIHALTGIGQPDAVIDWAHAQGAARVALKLGAQGCRVSDGHSRETLPAHPVQALDATGAGDCFAGACLAQLAHGVPLAQAARAANVAAALSTRGWGAVAPLPRATDMAAAGIAWPY</sequence>
<dbReference type="GO" id="GO:0016301">
    <property type="term" value="F:kinase activity"/>
    <property type="evidence" value="ECO:0007669"/>
    <property type="project" value="UniProtKB-KW"/>
</dbReference>
<keyword evidence="3 5" id="KW-0418">Kinase</keyword>
<reference evidence="5 6" key="1">
    <citation type="submission" date="2024-04" db="EMBL/GenBank/DDBJ databases">
        <title>Novel species of the genus Ideonella isolated from streams.</title>
        <authorList>
            <person name="Lu H."/>
        </authorList>
    </citation>
    <scope>NUCLEOTIDE SEQUENCE [LARGE SCALE GENOMIC DNA]</scope>
    <source>
        <strain evidence="5 6">DXS22W</strain>
    </source>
</reference>
<dbReference type="EMBL" id="JBBUTH010000008">
    <property type="protein sequence ID" value="MEK8051574.1"/>
    <property type="molecule type" value="Genomic_DNA"/>
</dbReference>
<dbReference type="Gene3D" id="3.40.1190.20">
    <property type="match status" value="1"/>
</dbReference>
<evidence type="ECO:0000259" key="4">
    <source>
        <dbReference type="Pfam" id="PF00294"/>
    </source>
</evidence>
<dbReference type="CDD" id="cd01166">
    <property type="entry name" value="KdgK"/>
    <property type="match status" value="1"/>
</dbReference>
<keyword evidence="6" id="KW-1185">Reference proteome</keyword>
<feature type="domain" description="Carbohydrate kinase PfkB" evidence="4">
    <location>
        <begin position="7"/>
        <end position="297"/>
    </location>
</feature>
<evidence type="ECO:0000313" key="6">
    <source>
        <dbReference type="Proteomes" id="UP001365405"/>
    </source>
</evidence>
<dbReference type="InterPro" id="IPR029056">
    <property type="entry name" value="Ribokinase-like"/>
</dbReference>
<keyword evidence="2" id="KW-0808">Transferase</keyword>
<evidence type="ECO:0000256" key="1">
    <source>
        <dbReference type="ARBA" id="ARBA00010688"/>
    </source>
</evidence>
<accession>A0ABU9CLH6</accession>
<dbReference type="PANTHER" id="PTHR43085">
    <property type="entry name" value="HEXOKINASE FAMILY MEMBER"/>
    <property type="match status" value="1"/>
</dbReference>
<comment type="caution">
    <text evidence="5">The sequence shown here is derived from an EMBL/GenBank/DDBJ whole genome shotgun (WGS) entry which is preliminary data.</text>
</comment>
<comment type="similarity">
    <text evidence="1">Belongs to the carbohydrate kinase PfkB family.</text>
</comment>
<gene>
    <name evidence="5" type="ORF">AACH10_15095</name>
</gene>
<organism evidence="5 6">
    <name type="scientific">Pseudaquabacterium inlustre</name>
    <dbReference type="NCBI Taxonomy" id="2984192"/>
    <lineage>
        <taxon>Bacteria</taxon>
        <taxon>Pseudomonadati</taxon>
        <taxon>Pseudomonadota</taxon>
        <taxon>Betaproteobacteria</taxon>
        <taxon>Burkholderiales</taxon>
        <taxon>Sphaerotilaceae</taxon>
        <taxon>Pseudaquabacterium</taxon>
    </lineage>
</organism>